<accession>W9AZF8</accession>
<evidence type="ECO:0000313" key="1">
    <source>
        <dbReference type="EMBL" id="CDO07966.1"/>
    </source>
</evidence>
<sequence length="331" mass="36316">MTIDPASSRAHGDALSAELQKLNLGNWCFLDSTGVEMLVQTELAEQQWSALAGFMREHAITALDVSYQEMVDLNFLAHFPWLTAFTFEGPVESVDGLNYLSEDLRSLGFGPTRKFSLRFLERFPNLTSFGVGRPVKDIETISTLHNLRWVGLGGALRLKNVDVLGGLPNLMIVSLESGSCPDLSALSSLPALQMIDISSMRTAQDSDLAPIADCTTLKHLELYALPQITALPDLSRLINLHGAYIQTMRSLSSLAGLAAAPNLTYLRVEDDTVNPDIFADLKGHPTLKEVTVISTKDRREAIQHVLPNPPYPSSGDYGTQYRAAIYAQRQA</sequence>
<reference evidence="1" key="1">
    <citation type="submission" date="2014-03" db="EMBL/GenBank/DDBJ databases">
        <title>Draft Genome Sequence of Mycobacterium cosmeticum DSM 44829.</title>
        <authorList>
            <person name="Croce O."/>
            <person name="Robert C."/>
            <person name="Raoult D."/>
            <person name="Drancourt M."/>
        </authorList>
    </citation>
    <scope>NUCLEOTIDE SEQUENCE [LARGE SCALE GENOMIC DNA]</scope>
    <source>
        <strain evidence="1">DSM 44829</strain>
    </source>
</reference>
<protein>
    <submittedName>
        <fullName evidence="1">Internalin-A</fullName>
    </submittedName>
</protein>
<dbReference type="AlphaFoldDB" id="W9AZF8"/>
<organism evidence="1 2">
    <name type="scientific">Mycolicibacterium cosmeticum</name>
    <dbReference type="NCBI Taxonomy" id="258533"/>
    <lineage>
        <taxon>Bacteria</taxon>
        <taxon>Bacillati</taxon>
        <taxon>Actinomycetota</taxon>
        <taxon>Actinomycetes</taxon>
        <taxon>Mycobacteriales</taxon>
        <taxon>Mycobacteriaceae</taxon>
        <taxon>Mycolicibacterium</taxon>
    </lineage>
</organism>
<dbReference type="EMBL" id="CCBB010000001">
    <property type="protein sequence ID" value="CDO07966.1"/>
    <property type="molecule type" value="Genomic_DNA"/>
</dbReference>
<proteinExistence type="predicted"/>
<dbReference type="Proteomes" id="UP000028870">
    <property type="component" value="Unassembled WGS sequence"/>
</dbReference>
<dbReference type="Gene3D" id="3.80.10.10">
    <property type="entry name" value="Ribonuclease Inhibitor"/>
    <property type="match status" value="1"/>
</dbReference>
<dbReference type="RefSeq" id="WP_036397909.1">
    <property type="nucleotide sequence ID" value="NZ_CCBB010000001.1"/>
</dbReference>
<dbReference type="SUPFAM" id="SSF52058">
    <property type="entry name" value="L domain-like"/>
    <property type="match status" value="1"/>
</dbReference>
<name>W9AZF8_MYCCO</name>
<dbReference type="OrthoDB" id="4637122at2"/>
<evidence type="ECO:0000313" key="2">
    <source>
        <dbReference type="Proteomes" id="UP000028870"/>
    </source>
</evidence>
<dbReference type="eggNOG" id="COG4886">
    <property type="taxonomic scope" value="Bacteria"/>
</dbReference>
<gene>
    <name evidence="1" type="primary">inlA</name>
    <name evidence="1" type="ORF">BN977_02782</name>
</gene>
<keyword evidence="2" id="KW-1185">Reference proteome</keyword>
<dbReference type="STRING" id="258533.BN977_02782"/>
<reference evidence="1" key="2">
    <citation type="submission" date="2014-03" db="EMBL/GenBank/DDBJ databases">
        <authorList>
            <person name="Urmite Genomes"/>
        </authorList>
    </citation>
    <scope>NUCLEOTIDE SEQUENCE</scope>
    <source>
        <strain evidence="1">DSM 44829</strain>
    </source>
</reference>
<dbReference type="InterPro" id="IPR032675">
    <property type="entry name" value="LRR_dom_sf"/>
</dbReference>
<comment type="caution">
    <text evidence="1">The sequence shown here is derived from an EMBL/GenBank/DDBJ whole genome shotgun (WGS) entry which is preliminary data.</text>
</comment>